<dbReference type="Proteomes" id="UP000025171">
    <property type="component" value="Unassembled WGS sequence"/>
</dbReference>
<dbReference type="eggNOG" id="ENOG503195D">
    <property type="taxonomic scope" value="Bacteria"/>
</dbReference>
<dbReference type="STRING" id="1280950.HJO_15873"/>
<comment type="caution">
    <text evidence="2">The sequence shown here is derived from an EMBL/GenBank/DDBJ whole genome shotgun (WGS) entry which is preliminary data.</text>
</comment>
<organism evidence="2 3">
    <name type="scientific">Hyphomonas johnsonii MHS-2</name>
    <dbReference type="NCBI Taxonomy" id="1280950"/>
    <lineage>
        <taxon>Bacteria</taxon>
        <taxon>Pseudomonadati</taxon>
        <taxon>Pseudomonadota</taxon>
        <taxon>Alphaproteobacteria</taxon>
        <taxon>Hyphomonadales</taxon>
        <taxon>Hyphomonadaceae</taxon>
        <taxon>Hyphomonas</taxon>
    </lineage>
</organism>
<gene>
    <name evidence="2" type="ORF">HJO_15873</name>
</gene>
<accession>A0A059FCK5</accession>
<name>A0A059FCK5_9PROT</name>
<feature type="region of interest" description="Disordered" evidence="1">
    <location>
        <begin position="1"/>
        <end position="34"/>
    </location>
</feature>
<dbReference type="OrthoDB" id="7619684at2"/>
<dbReference type="AlphaFoldDB" id="A0A059FCK5"/>
<keyword evidence="3" id="KW-1185">Reference proteome</keyword>
<proteinExistence type="predicted"/>
<sequence length="125" mass="13332">MTQRAVKSIEPFEFRSDFSSTPEPKAPALPDGGQVTLTGPELARLLSEARAEGLAEAARLETLQTEERLQAVTLKLNDALANLVALAGHLEAGAYDGLDVTASLDLIQTTAQRIIDGQGDLFADR</sequence>
<evidence type="ECO:0000313" key="2">
    <source>
        <dbReference type="EMBL" id="KCZ88355.1"/>
    </source>
</evidence>
<protein>
    <submittedName>
        <fullName evidence="2">Uncharacterized protein</fullName>
    </submittedName>
</protein>
<reference evidence="2 3" key="1">
    <citation type="journal article" date="2014" name="Antonie Van Leeuwenhoek">
        <title>Hyphomonas beringensis sp. nov. and Hyphomonas chukchiensis sp. nov., isolated from surface seawater of the Bering Sea and Chukchi Sea.</title>
        <authorList>
            <person name="Li C."/>
            <person name="Lai Q."/>
            <person name="Li G."/>
            <person name="Dong C."/>
            <person name="Wang J."/>
            <person name="Liao Y."/>
            <person name="Shao Z."/>
        </authorList>
    </citation>
    <scope>NUCLEOTIDE SEQUENCE [LARGE SCALE GENOMIC DNA]</scope>
    <source>
        <strain evidence="2 3">MHS-2</strain>
    </source>
</reference>
<dbReference type="PATRIC" id="fig|1280950.3.peg.3189"/>
<evidence type="ECO:0000313" key="3">
    <source>
        <dbReference type="Proteomes" id="UP000025171"/>
    </source>
</evidence>
<dbReference type="EMBL" id="ARYK01000010">
    <property type="protein sequence ID" value="KCZ88355.1"/>
    <property type="molecule type" value="Genomic_DNA"/>
</dbReference>
<dbReference type="RefSeq" id="WP_035618922.1">
    <property type="nucleotide sequence ID" value="NZ_ARYK01000010.1"/>
</dbReference>
<evidence type="ECO:0000256" key="1">
    <source>
        <dbReference type="SAM" id="MobiDB-lite"/>
    </source>
</evidence>